<sequence length="109" mass="12214">MKRRLVSYVLNHLVGEYAPPHIIGRKFSELLETLMSDDIFSSKEKIEHSHFLPPGRITAWYGCWSNTRWFFFITVGSNPSSGFFGLISMSLSSLQESVAAGSANITLTV</sequence>
<dbReference type="Proteomes" id="UP000054843">
    <property type="component" value="Unassembled WGS sequence"/>
</dbReference>
<accession>A0A0V1M1U8</accession>
<keyword evidence="2" id="KW-1185">Reference proteome</keyword>
<comment type="caution">
    <text evidence="1">The sequence shown here is derived from an EMBL/GenBank/DDBJ whole genome shotgun (WGS) entry which is preliminary data.</text>
</comment>
<protein>
    <submittedName>
        <fullName evidence="1">Uncharacterized protein</fullName>
    </submittedName>
</protein>
<name>A0A0V1M1U8_9BILA</name>
<reference evidence="1 2" key="1">
    <citation type="submission" date="2015-01" db="EMBL/GenBank/DDBJ databases">
        <title>Evolution of Trichinella species and genotypes.</title>
        <authorList>
            <person name="Korhonen P.K."/>
            <person name="Edoardo P."/>
            <person name="Giuseppe L.R."/>
            <person name="Gasser R.B."/>
        </authorList>
    </citation>
    <scope>NUCLEOTIDE SEQUENCE [LARGE SCALE GENOMIC DNA]</scope>
    <source>
        <strain evidence="1">ISS1980</strain>
    </source>
</reference>
<gene>
    <name evidence="1" type="ORF">T10_7580</name>
</gene>
<dbReference type="EMBL" id="JYDO01000311">
    <property type="protein sequence ID" value="KRZ65673.1"/>
    <property type="molecule type" value="Genomic_DNA"/>
</dbReference>
<proteinExistence type="predicted"/>
<evidence type="ECO:0000313" key="1">
    <source>
        <dbReference type="EMBL" id="KRZ65673.1"/>
    </source>
</evidence>
<dbReference type="AlphaFoldDB" id="A0A0V1M1U8"/>
<organism evidence="1 2">
    <name type="scientific">Trichinella papuae</name>
    <dbReference type="NCBI Taxonomy" id="268474"/>
    <lineage>
        <taxon>Eukaryota</taxon>
        <taxon>Metazoa</taxon>
        <taxon>Ecdysozoa</taxon>
        <taxon>Nematoda</taxon>
        <taxon>Enoplea</taxon>
        <taxon>Dorylaimia</taxon>
        <taxon>Trichinellida</taxon>
        <taxon>Trichinellidae</taxon>
        <taxon>Trichinella</taxon>
    </lineage>
</organism>
<evidence type="ECO:0000313" key="2">
    <source>
        <dbReference type="Proteomes" id="UP000054843"/>
    </source>
</evidence>